<dbReference type="Pfam" id="PF06983">
    <property type="entry name" value="3-dmu-9_3-mt"/>
    <property type="match status" value="1"/>
</dbReference>
<keyword evidence="2" id="KW-0489">Methyltransferase</keyword>
<dbReference type="RefSeq" id="WP_017928250.1">
    <property type="nucleotide sequence ID" value="NZ_KB822997.1"/>
</dbReference>
<dbReference type="GO" id="GO:0008168">
    <property type="term" value="F:methyltransferase activity"/>
    <property type="evidence" value="ECO:0007669"/>
    <property type="project" value="UniProtKB-KW"/>
</dbReference>
<dbReference type="AlphaFoldDB" id="A0A017HCS4"/>
<dbReference type="EMBL" id="APGJ01000004">
    <property type="protein sequence ID" value="EYD72312.1"/>
    <property type="molecule type" value="Genomic_DNA"/>
</dbReference>
<dbReference type="InterPro" id="IPR029068">
    <property type="entry name" value="Glyas_Bleomycin-R_OHBP_Dase"/>
</dbReference>
<dbReference type="PATRIC" id="fig|1122180.6.peg.1098"/>
<dbReference type="eggNOG" id="COG2764">
    <property type="taxonomic scope" value="Bacteria"/>
</dbReference>
<dbReference type="GO" id="GO:0032259">
    <property type="term" value="P:methylation"/>
    <property type="evidence" value="ECO:0007669"/>
    <property type="project" value="UniProtKB-KW"/>
</dbReference>
<keyword evidence="3" id="KW-1185">Reference proteome</keyword>
<dbReference type="PANTHER" id="PTHR33990:SF1">
    <property type="entry name" value="PROTEIN YJDN"/>
    <property type="match status" value="1"/>
</dbReference>
<dbReference type="PANTHER" id="PTHR33990">
    <property type="entry name" value="PROTEIN YJDN-RELATED"/>
    <property type="match status" value="1"/>
</dbReference>
<keyword evidence="2" id="KW-0808">Transferase</keyword>
<sequence length="144" mass="15566">MIPIPYVTFHGNCAEALAEYARIFDAPPASVMTFSEAPQEMRDSIPEASPQAVMHAALKIGGGWLYASDDIMGGAPEMAGCSIAVDLPDVARARAAFDALADHGQIHMDFEKTFWSEGFGTLTDRFGTRWMIGVEAPMPDQPDT</sequence>
<organism evidence="2 3">
    <name type="scientific">Limimaricola hongkongensis DSM 17492</name>
    <dbReference type="NCBI Taxonomy" id="1122180"/>
    <lineage>
        <taxon>Bacteria</taxon>
        <taxon>Pseudomonadati</taxon>
        <taxon>Pseudomonadota</taxon>
        <taxon>Alphaproteobacteria</taxon>
        <taxon>Rhodobacterales</taxon>
        <taxon>Paracoccaceae</taxon>
        <taxon>Limimaricola</taxon>
    </lineage>
</organism>
<gene>
    <name evidence="2" type="ORF">Lokhon_01106</name>
</gene>
<feature type="domain" description="PhnB-like" evidence="1">
    <location>
        <begin position="4"/>
        <end position="132"/>
    </location>
</feature>
<name>A0A017HCS4_9RHOB</name>
<dbReference type="CDD" id="cd06588">
    <property type="entry name" value="PhnB_like"/>
    <property type="match status" value="1"/>
</dbReference>
<dbReference type="Gene3D" id="3.10.180.10">
    <property type="entry name" value="2,3-Dihydroxybiphenyl 1,2-Dioxygenase, domain 1"/>
    <property type="match status" value="1"/>
</dbReference>
<keyword evidence="2" id="KW-0830">Ubiquinone</keyword>
<reference evidence="2 3" key="1">
    <citation type="submission" date="2013-03" db="EMBL/GenBank/DDBJ databases">
        <authorList>
            <person name="Fiebig A."/>
            <person name="Goeker M."/>
            <person name="Klenk H.-P.P."/>
        </authorList>
    </citation>
    <scope>NUCLEOTIDE SEQUENCE [LARGE SCALE GENOMIC DNA]</scope>
    <source>
        <strain evidence="2 3">DSM 17492</strain>
    </source>
</reference>
<evidence type="ECO:0000313" key="2">
    <source>
        <dbReference type="EMBL" id="EYD72312.1"/>
    </source>
</evidence>
<evidence type="ECO:0000313" key="3">
    <source>
        <dbReference type="Proteomes" id="UP000025047"/>
    </source>
</evidence>
<dbReference type="InterPro" id="IPR028973">
    <property type="entry name" value="PhnB-like"/>
</dbReference>
<dbReference type="STRING" id="1122180.Lokhon_01106"/>
<evidence type="ECO:0000259" key="1">
    <source>
        <dbReference type="Pfam" id="PF06983"/>
    </source>
</evidence>
<comment type="caution">
    <text evidence="2">The sequence shown here is derived from an EMBL/GenBank/DDBJ whole genome shotgun (WGS) entry which is preliminary data.</text>
</comment>
<dbReference type="HOGENOM" id="CLU_046006_17_1_5"/>
<dbReference type="Proteomes" id="UP000025047">
    <property type="component" value="Unassembled WGS sequence"/>
</dbReference>
<dbReference type="OrthoDB" id="9795306at2"/>
<proteinExistence type="predicted"/>
<dbReference type="SUPFAM" id="SSF54593">
    <property type="entry name" value="Glyoxalase/Bleomycin resistance protein/Dihydroxybiphenyl dioxygenase"/>
    <property type="match status" value="1"/>
</dbReference>
<accession>A0A017HCS4</accession>
<protein>
    <submittedName>
        <fullName evidence="2">PhnB protein/ putative DNA binding 3-demethylubiquinone-9 3-methyltransferase domain protein</fullName>
    </submittedName>
</protein>